<sequence>MNRQFNELSGLIERKSYPI</sequence>
<proteinExistence type="predicted"/>
<reference evidence="1" key="1">
    <citation type="submission" date="2014-11" db="EMBL/GenBank/DDBJ databases">
        <authorList>
            <person name="Amaro Gonzalez C."/>
        </authorList>
    </citation>
    <scope>NUCLEOTIDE SEQUENCE</scope>
</reference>
<dbReference type="EMBL" id="GBXM01085718">
    <property type="protein sequence ID" value="JAH22859.1"/>
    <property type="molecule type" value="Transcribed_RNA"/>
</dbReference>
<dbReference type="AlphaFoldDB" id="A0A0E9R178"/>
<reference evidence="1" key="2">
    <citation type="journal article" date="2015" name="Fish Shellfish Immunol.">
        <title>Early steps in the European eel (Anguilla anguilla)-Vibrio vulnificus interaction in the gills: Role of the RtxA13 toxin.</title>
        <authorList>
            <person name="Callol A."/>
            <person name="Pajuelo D."/>
            <person name="Ebbesson L."/>
            <person name="Teles M."/>
            <person name="MacKenzie S."/>
            <person name="Amaro C."/>
        </authorList>
    </citation>
    <scope>NUCLEOTIDE SEQUENCE</scope>
</reference>
<name>A0A0E9R178_ANGAN</name>
<protein>
    <submittedName>
        <fullName evidence="1">Uncharacterized protein</fullName>
    </submittedName>
</protein>
<evidence type="ECO:0000313" key="1">
    <source>
        <dbReference type="EMBL" id="JAH22859.1"/>
    </source>
</evidence>
<accession>A0A0E9R178</accession>
<organism evidence="1">
    <name type="scientific">Anguilla anguilla</name>
    <name type="common">European freshwater eel</name>
    <name type="synonym">Muraena anguilla</name>
    <dbReference type="NCBI Taxonomy" id="7936"/>
    <lineage>
        <taxon>Eukaryota</taxon>
        <taxon>Metazoa</taxon>
        <taxon>Chordata</taxon>
        <taxon>Craniata</taxon>
        <taxon>Vertebrata</taxon>
        <taxon>Euteleostomi</taxon>
        <taxon>Actinopterygii</taxon>
        <taxon>Neopterygii</taxon>
        <taxon>Teleostei</taxon>
        <taxon>Anguilliformes</taxon>
        <taxon>Anguillidae</taxon>
        <taxon>Anguilla</taxon>
    </lineage>
</organism>